<evidence type="ECO:0000256" key="2">
    <source>
        <dbReference type="ARBA" id="ARBA00010110"/>
    </source>
</evidence>
<dbReference type="OrthoDB" id="187348at2759"/>
<dbReference type="InterPro" id="IPR038770">
    <property type="entry name" value="Na+/solute_symporter_sf"/>
</dbReference>
<evidence type="ECO:0000313" key="12">
    <source>
        <dbReference type="EMBL" id="PWN19620.1"/>
    </source>
</evidence>
<proteinExistence type="inferred from homology"/>
<dbReference type="GeneID" id="37016128"/>
<evidence type="ECO:0000256" key="5">
    <source>
        <dbReference type="ARBA" id="ARBA00022692"/>
    </source>
</evidence>
<feature type="transmembrane region" description="Helical" evidence="10">
    <location>
        <begin position="340"/>
        <end position="361"/>
    </location>
</feature>
<dbReference type="EMBL" id="KZ819330">
    <property type="protein sequence ID" value="PWN19620.1"/>
    <property type="molecule type" value="Genomic_DNA"/>
</dbReference>
<evidence type="ECO:0000256" key="7">
    <source>
        <dbReference type="ARBA" id="ARBA00022989"/>
    </source>
</evidence>
<reference evidence="12 13" key="1">
    <citation type="journal article" date="2018" name="Mol. Biol. Evol.">
        <title>Broad Genomic Sampling Reveals a Smut Pathogenic Ancestry of the Fungal Clade Ustilaginomycotina.</title>
        <authorList>
            <person name="Kijpornyongpan T."/>
            <person name="Mondo S.J."/>
            <person name="Barry K."/>
            <person name="Sandor L."/>
            <person name="Lee J."/>
            <person name="Lipzen A."/>
            <person name="Pangilinan J."/>
            <person name="LaButti K."/>
            <person name="Hainaut M."/>
            <person name="Henrissat B."/>
            <person name="Grigoriev I.V."/>
            <person name="Spatafora J.W."/>
            <person name="Aime M.C."/>
        </authorList>
    </citation>
    <scope>NUCLEOTIDE SEQUENCE [LARGE SCALE GENOMIC DNA]</scope>
    <source>
        <strain evidence="12 13">MCA 4718</strain>
    </source>
</reference>
<feature type="transmembrane region" description="Helical" evidence="10">
    <location>
        <begin position="270"/>
        <end position="292"/>
    </location>
</feature>
<gene>
    <name evidence="12" type="ORF">BCV69DRAFT_299934</name>
</gene>
<feature type="transmembrane region" description="Helical" evidence="10">
    <location>
        <begin position="446"/>
        <end position="470"/>
    </location>
</feature>
<keyword evidence="8 10" id="KW-0472">Membrane</keyword>
<feature type="domain" description="Nas2 N-terminal" evidence="11">
    <location>
        <begin position="23"/>
        <end position="92"/>
    </location>
</feature>
<evidence type="ECO:0000256" key="3">
    <source>
        <dbReference type="ARBA" id="ARBA00022448"/>
    </source>
</evidence>
<accession>A0A316U375</accession>
<feature type="transmembrane region" description="Helical" evidence="10">
    <location>
        <begin position="373"/>
        <end position="395"/>
    </location>
</feature>
<dbReference type="GO" id="GO:0015105">
    <property type="term" value="F:arsenite transmembrane transporter activity"/>
    <property type="evidence" value="ECO:0007669"/>
    <property type="project" value="TreeGrafter"/>
</dbReference>
<evidence type="ECO:0000256" key="9">
    <source>
        <dbReference type="SAM" id="MobiDB-lite"/>
    </source>
</evidence>
<keyword evidence="6" id="KW-0059">Arsenical resistance</keyword>
<feature type="transmembrane region" description="Helical" evidence="10">
    <location>
        <begin position="241"/>
        <end position="264"/>
    </location>
</feature>
<dbReference type="InterPro" id="IPR004706">
    <property type="entry name" value="Arsenical-R_Acr3"/>
</dbReference>
<dbReference type="STRING" id="1684307.A0A316U375"/>
<keyword evidence="3" id="KW-0813">Transport</keyword>
<dbReference type="FunFam" id="1.20.1530.20:FF:000009">
    <property type="entry name" value="Arsenite transporter, ACR3 family"/>
    <property type="match status" value="1"/>
</dbReference>
<dbReference type="PANTHER" id="PTHR43057">
    <property type="entry name" value="ARSENITE EFFLUX TRANSPORTER"/>
    <property type="match status" value="1"/>
</dbReference>
<evidence type="ECO:0000256" key="4">
    <source>
        <dbReference type="ARBA" id="ARBA00022475"/>
    </source>
</evidence>
<feature type="transmembrane region" description="Helical" evidence="10">
    <location>
        <begin position="169"/>
        <end position="189"/>
    </location>
</feature>
<dbReference type="GO" id="GO:0015297">
    <property type="term" value="F:antiporter activity"/>
    <property type="evidence" value="ECO:0007669"/>
    <property type="project" value="InterPro"/>
</dbReference>
<dbReference type="Gene3D" id="1.20.1530.20">
    <property type="match status" value="1"/>
</dbReference>
<feature type="transmembrane region" description="Helical" evidence="10">
    <location>
        <begin position="415"/>
        <end position="434"/>
    </location>
</feature>
<keyword evidence="7 10" id="KW-1133">Transmembrane helix</keyword>
<protein>
    <submittedName>
        <fullName evidence="12">Arsenical-resistance protein</fullName>
    </submittedName>
</protein>
<dbReference type="InterPro" id="IPR040815">
    <property type="entry name" value="Nas2_N"/>
</dbReference>
<evidence type="ECO:0000313" key="13">
    <source>
        <dbReference type="Proteomes" id="UP000245942"/>
    </source>
</evidence>
<organism evidence="12 13">
    <name type="scientific">Pseudomicrostroma glucosiphilum</name>
    <dbReference type="NCBI Taxonomy" id="1684307"/>
    <lineage>
        <taxon>Eukaryota</taxon>
        <taxon>Fungi</taxon>
        <taxon>Dikarya</taxon>
        <taxon>Basidiomycota</taxon>
        <taxon>Ustilaginomycotina</taxon>
        <taxon>Exobasidiomycetes</taxon>
        <taxon>Microstromatales</taxon>
        <taxon>Microstromatales incertae sedis</taxon>
        <taxon>Pseudomicrostroma</taxon>
    </lineage>
</organism>
<keyword evidence="4" id="KW-1003">Cell membrane</keyword>
<keyword evidence="13" id="KW-1185">Reference proteome</keyword>
<feature type="region of interest" description="Disordered" evidence="9">
    <location>
        <begin position="105"/>
        <end position="149"/>
    </location>
</feature>
<dbReference type="RefSeq" id="XP_025346780.1">
    <property type="nucleotide sequence ID" value="XM_025494394.1"/>
</dbReference>
<evidence type="ECO:0000256" key="10">
    <source>
        <dbReference type="SAM" id="Phobius"/>
    </source>
</evidence>
<dbReference type="Proteomes" id="UP000245942">
    <property type="component" value="Unassembled WGS sequence"/>
</dbReference>
<feature type="compositionally biased region" description="Polar residues" evidence="9">
    <location>
        <begin position="105"/>
        <end position="134"/>
    </location>
</feature>
<evidence type="ECO:0000256" key="6">
    <source>
        <dbReference type="ARBA" id="ARBA00022849"/>
    </source>
</evidence>
<dbReference type="PANTHER" id="PTHR43057:SF1">
    <property type="entry name" value="ARSENICAL-RESISTANCE PROTEIN 3"/>
    <property type="match status" value="1"/>
</dbReference>
<dbReference type="Pfam" id="PF01758">
    <property type="entry name" value="SBF"/>
    <property type="match status" value="1"/>
</dbReference>
<feature type="transmembrane region" description="Helical" evidence="10">
    <location>
        <begin position="476"/>
        <end position="500"/>
    </location>
</feature>
<dbReference type="NCBIfam" id="TIGR00832">
    <property type="entry name" value="acr3"/>
    <property type="match status" value="1"/>
</dbReference>
<evidence type="ECO:0000256" key="1">
    <source>
        <dbReference type="ARBA" id="ARBA00004651"/>
    </source>
</evidence>
<dbReference type="GO" id="GO:0005886">
    <property type="term" value="C:plasma membrane"/>
    <property type="evidence" value="ECO:0007669"/>
    <property type="project" value="UniProtKB-SubCell"/>
</dbReference>
<dbReference type="GO" id="GO:0046685">
    <property type="term" value="P:response to arsenic-containing substance"/>
    <property type="evidence" value="ECO:0007669"/>
    <property type="project" value="UniProtKB-KW"/>
</dbReference>
<evidence type="ECO:0000256" key="8">
    <source>
        <dbReference type="ARBA" id="ARBA00023136"/>
    </source>
</evidence>
<feature type="transmembrane region" description="Helical" evidence="10">
    <location>
        <begin position="201"/>
        <end position="220"/>
    </location>
</feature>
<dbReference type="Pfam" id="PF18265">
    <property type="entry name" value="Nas2_N"/>
    <property type="match status" value="1"/>
</dbReference>
<dbReference type="InterPro" id="IPR002657">
    <property type="entry name" value="BilAc:Na_symport/Acr3"/>
</dbReference>
<dbReference type="AlphaFoldDB" id="A0A316U375"/>
<comment type="similarity">
    <text evidence="2">Belongs to the arsenical resistance-3 (ACR3) (TC 2.A.59) family.</text>
</comment>
<feature type="transmembrane region" description="Helical" evidence="10">
    <location>
        <begin position="299"/>
        <end position="320"/>
    </location>
</feature>
<keyword evidence="5 10" id="KW-0812">Transmembrane</keyword>
<sequence>MSAMGQPHPADSQVEKARARALELGQKRKLLDREIQTHADVLKREGVTLTSPLTDAQGFPLNSVDIPSIRAARSKIIALQNDRKDIDAELASLVDVALARGDSGSSEIDMQPLRLSTSQDQDQKSMPPSATETGPATPPLPSVESKQTDGDVVVTPKALLSSLSFLDRFLPVWIFLAVVIGVVIGYFAPGVHDAFATGGEVQGVAAPLVVGLIIMMWPILTKVQYERGRELVQSRRVWTQIGVSLLLNWIAGPFIMLGLAWATLPDLPTYRIGIILVGVARCIAMVNIWVSLAKGDCDVCALVVIVNSILQIVLFSPYSIFLINVISDADNLNLDYSHTAIAVALYLGVPLAAGVVTRFSVIFLMGKQRFQNIFLPYFGALSLVALLYVVIVIFALQARRVLDNIGPVFRCFVPLVLYFTIMWVGTFVLCWRLSRKYSRTFDYQMTVVQAFTAGSNNFELAIAIAVSAYGAGSDQALAATIGPFVEIPVLLALTYVSLWLGKKWTWGSKKVGDDLEGSVAAKEKA</sequence>
<dbReference type="GO" id="GO:0015104">
    <property type="term" value="F:antimonite transmembrane transporter activity"/>
    <property type="evidence" value="ECO:0007669"/>
    <property type="project" value="TreeGrafter"/>
</dbReference>
<comment type="subcellular location">
    <subcellularLocation>
        <location evidence="1">Cell membrane</location>
        <topology evidence="1">Multi-pass membrane protein</topology>
    </subcellularLocation>
</comment>
<evidence type="ECO:0000259" key="11">
    <source>
        <dbReference type="Pfam" id="PF18265"/>
    </source>
</evidence>
<dbReference type="Gene3D" id="6.10.140.1710">
    <property type="match status" value="1"/>
</dbReference>
<name>A0A316U375_9BASI</name>